<keyword evidence="2" id="KW-1185">Reference proteome</keyword>
<accession>H8GAT1</accession>
<evidence type="ECO:0000313" key="2">
    <source>
        <dbReference type="Proteomes" id="UP000004705"/>
    </source>
</evidence>
<dbReference type="EMBL" id="CM001466">
    <property type="protein sequence ID" value="EHY88617.1"/>
    <property type="molecule type" value="Genomic_DNA"/>
</dbReference>
<gene>
    <name evidence="1" type="ORF">SacazDRAFT_01693</name>
</gene>
<dbReference type="AlphaFoldDB" id="H8GAT1"/>
<reference evidence="1 2" key="1">
    <citation type="journal article" date="2012" name="Stand. Genomic Sci.">
        <title>Genome sequence of the soil bacterium Saccharomonospora azurea type strain (NA-128(T)).</title>
        <authorList>
            <person name="Klenk H.P."/>
            <person name="Held B."/>
            <person name="Lucas S."/>
            <person name="Lapidus A."/>
            <person name="Copeland A."/>
            <person name="Hammon N."/>
            <person name="Pitluck S."/>
            <person name="Goodwin L.A."/>
            <person name="Han C."/>
            <person name="Tapia R."/>
            <person name="Brambilla E.M."/>
            <person name="Potter G."/>
            <person name="Land M."/>
            <person name="Ivanova N."/>
            <person name="Rohde M."/>
            <person name="Goker M."/>
            <person name="Detter J.C."/>
            <person name="Kyrpides N.C."/>
            <person name="Woyke T."/>
        </authorList>
    </citation>
    <scope>NUCLEOTIDE SEQUENCE [LARGE SCALE GENOMIC DNA]</scope>
    <source>
        <strain evidence="1 2">NA-128</strain>
    </source>
</reference>
<organism evidence="1 2">
    <name type="scientific">Saccharomonospora azurea NA-128</name>
    <dbReference type="NCBI Taxonomy" id="882081"/>
    <lineage>
        <taxon>Bacteria</taxon>
        <taxon>Bacillati</taxon>
        <taxon>Actinomycetota</taxon>
        <taxon>Actinomycetes</taxon>
        <taxon>Pseudonocardiales</taxon>
        <taxon>Pseudonocardiaceae</taxon>
        <taxon>Saccharomonospora</taxon>
    </lineage>
</organism>
<evidence type="ECO:0000313" key="1">
    <source>
        <dbReference type="EMBL" id="EHY88617.1"/>
    </source>
</evidence>
<dbReference type="HOGENOM" id="CLU_067266_0_0_11"/>
<evidence type="ECO:0008006" key="3">
    <source>
        <dbReference type="Google" id="ProtNLM"/>
    </source>
</evidence>
<protein>
    <recommendedName>
        <fullName evidence="3">DUF3558 domain-containing protein</fullName>
    </recommendedName>
</protein>
<dbReference type="Proteomes" id="UP000004705">
    <property type="component" value="Chromosome"/>
</dbReference>
<dbReference type="RefSeq" id="WP_005440477.1">
    <property type="nucleotide sequence ID" value="NZ_CM001466.1"/>
</dbReference>
<proteinExistence type="predicted"/>
<sequence length="321" mass="33994">MIVCWIAGLSLLAGCAGEDLAKENFERTTVKAEPGNGEGQVPSGPIDDPAFELTTLRTIDACGLLGDDLVGTFTPEGEALGSDWGRCARSYVDVGGKPIRVMLELGEGNVFADQATGNVGGLPLVQRSADETSCFSTAVTQRDPDIGISVLATHDQGGGDPCQSSYLALEGIVEGLRSDPPTMEQRDGSMMTVDVCEVLGSDEVSGVLDTDEELRVLPSGLHFCQLSYDDVVVYAHARLGYPVSATDGVEEIELAKDVPAFREAGTTDTAECDVSWNHLGLTEHEAELMTLSYYDYAGEASVDTACSRVTELAKAMVKTLP</sequence>
<dbReference type="OrthoDB" id="3679798at2"/>
<name>H8GAT1_9PSEU</name>